<evidence type="ECO:0000313" key="6">
    <source>
        <dbReference type="EMBL" id="SDB07023.1"/>
    </source>
</evidence>
<keyword evidence="2" id="KW-0479">Metal-binding</keyword>
<dbReference type="GO" id="GO:0046872">
    <property type="term" value="F:metal ion binding"/>
    <property type="evidence" value="ECO:0007669"/>
    <property type="project" value="UniProtKB-KW"/>
</dbReference>
<dbReference type="PROSITE" id="PS51918">
    <property type="entry name" value="RADICAL_SAM"/>
    <property type="match status" value="1"/>
</dbReference>
<dbReference type="GO" id="GO:0005737">
    <property type="term" value="C:cytoplasm"/>
    <property type="evidence" value="ECO:0007669"/>
    <property type="project" value="TreeGrafter"/>
</dbReference>
<evidence type="ECO:0000256" key="3">
    <source>
        <dbReference type="ARBA" id="ARBA00023004"/>
    </source>
</evidence>
<dbReference type="CDD" id="cd01335">
    <property type="entry name" value="Radical_SAM"/>
    <property type="match status" value="1"/>
</dbReference>
<keyword evidence="1" id="KW-0949">S-adenosyl-L-methionine</keyword>
<dbReference type="GO" id="GO:0051539">
    <property type="term" value="F:4 iron, 4 sulfur cluster binding"/>
    <property type="evidence" value="ECO:0007669"/>
    <property type="project" value="TreeGrafter"/>
</dbReference>
<dbReference type="InterPro" id="IPR006638">
    <property type="entry name" value="Elp3/MiaA/NifB-like_rSAM"/>
</dbReference>
<reference evidence="6 7" key="1">
    <citation type="submission" date="2016-10" db="EMBL/GenBank/DDBJ databases">
        <authorList>
            <person name="de Groot N.N."/>
        </authorList>
    </citation>
    <scope>NUCLEOTIDE SEQUENCE [LARGE SCALE GENOMIC DNA]</scope>
    <source>
        <strain evidence="6 7">DSM 3217</strain>
    </source>
</reference>
<dbReference type="InterPro" id="IPR007197">
    <property type="entry name" value="rSAM"/>
</dbReference>
<evidence type="ECO:0000256" key="4">
    <source>
        <dbReference type="ARBA" id="ARBA00023014"/>
    </source>
</evidence>
<dbReference type="STRING" id="1732.SAMN02910417_00509"/>
<dbReference type="GO" id="GO:0006779">
    <property type="term" value="P:porphyrin-containing compound biosynthetic process"/>
    <property type="evidence" value="ECO:0007669"/>
    <property type="project" value="TreeGrafter"/>
</dbReference>
<dbReference type="Gene3D" id="3.20.20.70">
    <property type="entry name" value="Aldolase class I"/>
    <property type="match status" value="1"/>
</dbReference>
<dbReference type="SFLD" id="SFLDG01082">
    <property type="entry name" value="B12-binding_domain_containing"/>
    <property type="match status" value="1"/>
</dbReference>
<evidence type="ECO:0000256" key="1">
    <source>
        <dbReference type="ARBA" id="ARBA00022691"/>
    </source>
</evidence>
<dbReference type="SFLD" id="SFLDG01065">
    <property type="entry name" value="anaerobic_coproporphyrinogen-I"/>
    <property type="match status" value="1"/>
</dbReference>
<dbReference type="InterPro" id="IPR013785">
    <property type="entry name" value="Aldolase_TIM"/>
</dbReference>
<organism evidence="6 7">
    <name type="scientific">Eubacterium oxidoreducens</name>
    <dbReference type="NCBI Taxonomy" id="1732"/>
    <lineage>
        <taxon>Bacteria</taxon>
        <taxon>Bacillati</taxon>
        <taxon>Bacillota</taxon>
        <taxon>Clostridia</taxon>
        <taxon>Eubacteriales</taxon>
        <taxon>Eubacteriaceae</taxon>
        <taxon>Eubacterium</taxon>
    </lineage>
</organism>
<dbReference type="AlphaFoldDB" id="A0A1G6AG01"/>
<dbReference type="SMART" id="SM00729">
    <property type="entry name" value="Elp3"/>
    <property type="match status" value="1"/>
</dbReference>
<gene>
    <name evidence="6" type="ORF">SAMN02910417_00509</name>
</gene>
<evidence type="ECO:0000256" key="2">
    <source>
        <dbReference type="ARBA" id="ARBA00022723"/>
    </source>
</evidence>
<dbReference type="PANTHER" id="PTHR13932">
    <property type="entry name" value="COPROPORPHYRINIGEN III OXIDASE"/>
    <property type="match status" value="1"/>
</dbReference>
<dbReference type="Pfam" id="PF04055">
    <property type="entry name" value="Radical_SAM"/>
    <property type="match status" value="1"/>
</dbReference>
<keyword evidence="3" id="KW-0408">Iron</keyword>
<accession>A0A1G6AG01</accession>
<dbReference type="SFLD" id="SFLDS00029">
    <property type="entry name" value="Radical_SAM"/>
    <property type="match status" value="1"/>
</dbReference>
<dbReference type="RefSeq" id="WP_090171864.1">
    <property type="nucleotide sequence ID" value="NZ_FMXR01000005.1"/>
</dbReference>
<protein>
    <submittedName>
        <fullName evidence="6">Oxygen-independent coproporphyrinogen-3 oxidase</fullName>
    </submittedName>
</protein>
<dbReference type="InterPro" id="IPR058240">
    <property type="entry name" value="rSAM_sf"/>
</dbReference>
<feature type="domain" description="Radical SAM core" evidence="5">
    <location>
        <begin position="150"/>
        <end position="383"/>
    </location>
</feature>
<keyword evidence="7" id="KW-1185">Reference proteome</keyword>
<dbReference type="PANTHER" id="PTHR13932:SF1">
    <property type="entry name" value="OXYGEN-INDEPENDENT COPROPORPHYRINOGEN-III OXIDASE-LIKE PROTEIN HEMZ"/>
    <property type="match status" value="1"/>
</dbReference>
<dbReference type="NCBIfam" id="TIGR03994">
    <property type="entry name" value="rSAM_HemZ"/>
    <property type="match status" value="1"/>
</dbReference>
<keyword evidence="4" id="KW-0411">Iron-sulfur</keyword>
<dbReference type="InterPro" id="IPR034505">
    <property type="entry name" value="Coproporphyrinogen-III_oxidase"/>
</dbReference>
<dbReference type="GO" id="GO:0003824">
    <property type="term" value="F:catalytic activity"/>
    <property type="evidence" value="ECO:0007669"/>
    <property type="project" value="InterPro"/>
</dbReference>
<dbReference type="SUPFAM" id="SSF102114">
    <property type="entry name" value="Radical SAM enzymes"/>
    <property type="match status" value="1"/>
</dbReference>
<evidence type="ECO:0000259" key="5">
    <source>
        <dbReference type="PROSITE" id="PS51918"/>
    </source>
</evidence>
<dbReference type="EMBL" id="FMXR01000005">
    <property type="protein sequence ID" value="SDB07023.1"/>
    <property type="molecule type" value="Genomic_DNA"/>
</dbReference>
<dbReference type="OrthoDB" id="9808022at2"/>
<proteinExistence type="predicted"/>
<dbReference type="SFLD" id="SFLDF00310">
    <property type="entry name" value="oxygen-independent_coproporphy"/>
    <property type="match status" value="1"/>
</dbReference>
<sequence>MIYIQVNTDEYEYDIHSLVKAFYPKERVIFQKKQARPGEVISFSLAIRILSDSLIVEKEKYPIDTANRSVARNTIKKALYRYLSERTGQTLPWGTLTGVRPTKRPMEVLLDGGTGVLAIEDMVNMYYTSKEKASLATRVAAREICVLNQLPLERSYSLYIGIPFCPTRCLYCSFTSYPVAAWQDEIERYLDCLEKELRYIAHRMKEFRLLTIYMGGGTPTTLSARQLDRVLRVVEDAFDLGSVVEICVEAGRADSITKEKLQTLKAHGVNRISINPQTMQQKTLDLIGRKHTVEQVVESFQLARQMGFDDINMDLIVGLMDETMEDVADTLRRIRELKPEGLTVHSLAIKRASELNIQKEEYENLTSYNSEKIMQMTMESAGQMGLWPYYMYRQKNMTGNMENVGYCSEGHEGIYNILMMEDVHSILAAGAGAISKMILGEGKIKRAANVKDVRTYLDRIDDMIEKKANVINQLMEVCNMEE</sequence>
<dbReference type="Proteomes" id="UP000199228">
    <property type="component" value="Unassembled WGS sequence"/>
</dbReference>
<evidence type="ECO:0000313" key="7">
    <source>
        <dbReference type="Proteomes" id="UP000199228"/>
    </source>
</evidence>
<dbReference type="InterPro" id="IPR023995">
    <property type="entry name" value="HemZ"/>
</dbReference>
<name>A0A1G6AG01_EUBOX</name>